<sequence>MGIVQQAKPALALSPAGASPCIGICSVTVGDTVCRGCFRTLDDIAQWSMFSNEVLTKRLSVRQGVLERSFTDYFELVDEKLLLQQWKKYINCPPEPRFAVEAWIQLLHVGASKIVQIEAYGVRLFPQHQHLTLRHVWRTWRDSLLDARLFESNQISG</sequence>
<gene>
    <name evidence="1" type="ORF">ACFOOG_12985</name>
</gene>
<dbReference type="Pfam" id="PF06945">
    <property type="entry name" value="DUF1289"/>
    <property type="match status" value="1"/>
</dbReference>
<keyword evidence="2" id="KW-1185">Reference proteome</keyword>
<protein>
    <submittedName>
        <fullName evidence="1">DUF1289 domain-containing protein</fullName>
    </submittedName>
</protein>
<organism evidence="1 2">
    <name type="scientific">Saccharospirillum mangrovi</name>
    <dbReference type="NCBI Taxonomy" id="2161747"/>
    <lineage>
        <taxon>Bacteria</taxon>
        <taxon>Pseudomonadati</taxon>
        <taxon>Pseudomonadota</taxon>
        <taxon>Gammaproteobacteria</taxon>
        <taxon>Oceanospirillales</taxon>
        <taxon>Saccharospirillaceae</taxon>
        <taxon>Saccharospirillum</taxon>
    </lineage>
</organism>
<proteinExistence type="predicted"/>
<dbReference type="InterPro" id="IPR010710">
    <property type="entry name" value="DUF1289"/>
</dbReference>
<dbReference type="RefSeq" id="WP_380697198.1">
    <property type="nucleotide sequence ID" value="NZ_JBHRYR010000003.1"/>
</dbReference>
<reference evidence="2" key="1">
    <citation type="journal article" date="2019" name="Int. J. Syst. Evol. Microbiol.">
        <title>The Global Catalogue of Microorganisms (GCM) 10K type strain sequencing project: providing services to taxonomists for standard genome sequencing and annotation.</title>
        <authorList>
            <consortium name="The Broad Institute Genomics Platform"/>
            <consortium name="The Broad Institute Genome Sequencing Center for Infectious Disease"/>
            <person name="Wu L."/>
            <person name="Ma J."/>
        </authorList>
    </citation>
    <scope>NUCLEOTIDE SEQUENCE [LARGE SCALE GENOMIC DNA]</scope>
    <source>
        <strain evidence="2">IBRC 10765</strain>
    </source>
</reference>
<dbReference type="Proteomes" id="UP001595617">
    <property type="component" value="Unassembled WGS sequence"/>
</dbReference>
<dbReference type="PANTHER" id="PTHR35175">
    <property type="entry name" value="DUF1289 DOMAIN-CONTAINING PROTEIN"/>
    <property type="match status" value="1"/>
</dbReference>
<name>A0ABV7ZZT2_9GAMM</name>
<dbReference type="EMBL" id="JBHRYR010000003">
    <property type="protein sequence ID" value="MFC3853751.1"/>
    <property type="molecule type" value="Genomic_DNA"/>
</dbReference>
<evidence type="ECO:0000313" key="1">
    <source>
        <dbReference type="EMBL" id="MFC3853751.1"/>
    </source>
</evidence>
<dbReference type="PANTHER" id="PTHR35175:SF1">
    <property type="entry name" value="OXIDOREDUCTASE"/>
    <property type="match status" value="1"/>
</dbReference>
<accession>A0ABV7ZZT2</accession>
<comment type="caution">
    <text evidence="1">The sequence shown here is derived from an EMBL/GenBank/DDBJ whole genome shotgun (WGS) entry which is preliminary data.</text>
</comment>
<evidence type="ECO:0000313" key="2">
    <source>
        <dbReference type="Proteomes" id="UP001595617"/>
    </source>
</evidence>